<dbReference type="InterPro" id="IPR052953">
    <property type="entry name" value="Ser-rich/MCO-related"/>
</dbReference>
<dbReference type="EMBL" id="MU860043">
    <property type="protein sequence ID" value="KAK4240282.1"/>
    <property type="molecule type" value="Genomic_DNA"/>
</dbReference>
<dbReference type="SUPFAM" id="SSF49503">
    <property type="entry name" value="Cupredoxins"/>
    <property type="match status" value="1"/>
</dbReference>
<dbReference type="PANTHER" id="PTHR34883:SF4">
    <property type="entry name" value="CUPREDOXIN"/>
    <property type="match status" value="1"/>
</dbReference>
<evidence type="ECO:0000313" key="3">
    <source>
        <dbReference type="Proteomes" id="UP001303760"/>
    </source>
</evidence>
<organism evidence="2 3">
    <name type="scientific">Achaetomium macrosporum</name>
    <dbReference type="NCBI Taxonomy" id="79813"/>
    <lineage>
        <taxon>Eukaryota</taxon>
        <taxon>Fungi</taxon>
        <taxon>Dikarya</taxon>
        <taxon>Ascomycota</taxon>
        <taxon>Pezizomycotina</taxon>
        <taxon>Sordariomycetes</taxon>
        <taxon>Sordariomycetidae</taxon>
        <taxon>Sordariales</taxon>
        <taxon>Chaetomiaceae</taxon>
        <taxon>Achaetomium</taxon>
    </lineage>
</organism>
<sequence>MKFSAATAMVLGMAPQALGKAVHNVYPGRRSMHEQVVSVNQVSTNSIKASQDQIAELQRLIGLQTGQGTTINFLWVNLGGGAATTVIGAASTVTVTQTVVGGEATAPPAVTTGEAATTTAAAPPTGTTVVAGGATHSVTVGGPQGLAFDPPQLSANPGDTVIFTFLSQNHTATQSAFDKPCEPLAGGMDSGFQANPNNTINPPPQVAMQVMVSTPLWFYCRQKGHCGKGMVFSINPTAEKTHAQFQALAIQQAGSGTGSAITGGGEANASAGAGAGAGASASASASASPSASAGAGGDAAATTSAEASTPAATEVATATSGGIVTGTGTIAADGSCVCAVQCTIGGFPNAQMQGRDSFGGWGGAVPMPAVQAARFRA</sequence>
<reference evidence="2" key="2">
    <citation type="submission" date="2023-05" db="EMBL/GenBank/DDBJ databases">
        <authorList>
            <consortium name="Lawrence Berkeley National Laboratory"/>
            <person name="Steindorff A."/>
            <person name="Hensen N."/>
            <person name="Bonometti L."/>
            <person name="Westerberg I."/>
            <person name="Brannstrom I.O."/>
            <person name="Guillou S."/>
            <person name="Cros-Aarteil S."/>
            <person name="Calhoun S."/>
            <person name="Haridas S."/>
            <person name="Kuo A."/>
            <person name="Mondo S."/>
            <person name="Pangilinan J."/>
            <person name="Riley R."/>
            <person name="Labutti K."/>
            <person name="Andreopoulos B."/>
            <person name="Lipzen A."/>
            <person name="Chen C."/>
            <person name="Yanf M."/>
            <person name="Daum C."/>
            <person name="Ng V."/>
            <person name="Clum A."/>
            <person name="Ohm R."/>
            <person name="Martin F."/>
            <person name="Silar P."/>
            <person name="Natvig D."/>
            <person name="Lalanne C."/>
            <person name="Gautier V."/>
            <person name="Ament-Velasquez S.L."/>
            <person name="Kruys A."/>
            <person name="Hutchinson M.I."/>
            <person name="Powell A.J."/>
            <person name="Barry K."/>
            <person name="Miller A.N."/>
            <person name="Grigoriev I.V."/>
            <person name="Debuchy R."/>
            <person name="Gladieux P."/>
            <person name="Thoren M.H."/>
            <person name="Johannesson H."/>
        </authorList>
    </citation>
    <scope>NUCLEOTIDE SEQUENCE</scope>
    <source>
        <strain evidence="2">CBS 532.94</strain>
    </source>
</reference>
<dbReference type="Gene3D" id="2.60.40.420">
    <property type="entry name" value="Cupredoxins - blue copper proteins"/>
    <property type="match status" value="1"/>
</dbReference>
<dbReference type="Proteomes" id="UP001303760">
    <property type="component" value="Unassembled WGS sequence"/>
</dbReference>
<dbReference type="CDD" id="cd00920">
    <property type="entry name" value="Cupredoxin"/>
    <property type="match status" value="1"/>
</dbReference>
<comment type="caution">
    <text evidence="2">The sequence shown here is derived from an EMBL/GenBank/DDBJ whole genome shotgun (WGS) entry which is preliminary data.</text>
</comment>
<keyword evidence="3" id="KW-1185">Reference proteome</keyword>
<reference evidence="2" key="1">
    <citation type="journal article" date="2023" name="Mol. Phylogenet. Evol.">
        <title>Genome-scale phylogeny and comparative genomics of the fungal order Sordariales.</title>
        <authorList>
            <person name="Hensen N."/>
            <person name="Bonometti L."/>
            <person name="Westerberg I."/>
            <person name="Brannstrom I.O."/>
            <person name="Guillou S."/>
            <person name="Cros-Aarteil S."/>
            <person name="Calhoun S."/>
            <person name="Haridas S."/>
            <person name="Kuo A."/>
            <person name="Mondo S."/>
            <person name="Pangilinan J."/>
            <person name="Riley R."/>
            <person name="LaButti K."/>
            <person name="Andreopoulos B."/>
            <person name="Lipzen A."/>
            <person name="Chen C."/>
            <person name="Yan M."/>
            <person name="Daum C."/>
            <person name="Ng V."/>
            <person name="Clum A."/>
            <person name="Steindorff A."/>
            <person name="Ohm R.A."/>
            <person name="Martin F."/>
            <person name="Silar P."/>
            <person name="Natvig D.O."/>
            <person name="Lalanne C."/>
            <person name="Gautier V."/>
            <person name="Ament-Velasquez S.L."/>
            <person name="Kruys A."/>
            <person name="Hutchinson M.I."/>
            <person name="Powell A.J."/>
            <person name="Barry K."/>
            <person name="Miller A.N."/>
            <person name="Grigoriev I.V."/>
            <person name="Debuchy R."/>
            <person name="Gladieux P."/>
            <person name="Hiltunen Thoren M."/>
            <person name="Johannesson H."/>
        </authorList>
    </citation>
    <scope>NUCLEOTIDE SEQUENCE</scope>
    <source>
        <strain evidence="2">CBS 532.94</strain>
    </source>
</reference>
<evidence type="ECO:0000313" key="2">
    <source>
        <dbReference type="EMBL" id="KAK4240282.1"/>
    </source>
</evidence>
<proteinExistence type="predicted"/>
<feature type="region of interest" description="Disordered" evidence="1">
    <location>
        <begin position="268"/>
        <end position="298"/>
    </location>
</feature>
<accession>A0AAN7CFC4</accession>
<name>A0AAN7CFC4_9PEZI</name>
<dbReference type="PANTHER" id="PTHR34883">
    <property type="entry name" value="SERINE-RICH PROTEIN, PUTATIVE-RELATED-RELATED"/>
    <property type="match status" value="1"/>
</dbReference>
<gene>
    <name evidence="2" type="ORF">C8A03DRAFT_31585</name>
</gene>
<dbReference type="AlphaFoldDB" id="A0AAN7CFC4"/>
<evidence type="ECO:0000256" key="1">
    <source>
        <dbReference type="SAM" id="MobiDB-lite"/>
    </source>
</evidence>
<dbReference type="InterPro" id="IPR008972">
    <property type="entry name" value="Cupredoxin"/>
</dbReference>
<protein>
    <submittedName>
        <fullName evidence="2">Uncharacterized protein</fullName>
    </submittedName>
</protein>